<name>A0AAU7JQP3_9MICO</name>
<dbReference type="GO" id="GO:0016791">
    <property type="term" value="F:phosphatase activity"/>
    <property type="evidence" value="ECO:0007669"/>
    <property type="project" value="TreeGrafter"/>
</dbReference>
<dbReference type="InterPro" id="IPR013078">
    <property type="entry name" value="His_Pase_superF_clade-1"/>
</dbReference>
<keyword evidence="1" id="KW-0378">Hydrolase</keyword>
<dbReference type="EC" id="3.1.3.-" evidence="1"/>
<dbReference type="PANTHER" id="PTHR48100:SF1">
    <property type="entry name" value="HISTIDINE PHOSPHATASE FAMILY PROTEIN-RELATED"/>
    <property type="match status" value="1"/>
</dbReference>
<dbReference type="AlphaFoldDB" id="A0AAU7JQP3"/>
<gene>
    <name evidence="1" type="ORF">ABEG17_13465</name>
</gene>
<dbReference type="Gene3D" id="3.40.50.1240">
    <property type="entry name" value="Phosphoglycerate mutase-like"/>
    <property type="match status" value="1"/>
</dbReference>
<dbReference type="SUPFAM" id="SSF53254">
    <property type="entry name" value="Phosphoglycerate mutase-like"/>
    <property type="match status" value="1"/>
</dbReference>
<proteinExistence type="predicted"/>
<dbReference type="GO" id="GO:0005737">
    <property type="term" value="C:cytoplasm"/>
    <property type="evidence" value="ECO:0007669"/>
    <property type="project" value="TreeGrafter"/>
</dbReference>
<dbReference type="InterPro" id="IPR029033">
    <property type="entry name" value="His_PPase_superfam"/>
</dbReference>
<sequence>MSDLHCPATLLVARHGDAEYGHPSVLSDEGGWLSAEGRAQVRGMADSLRERNIARVYTSRLERAIESGQLVAEVLGVDVVAVGGLAEFSVGALAGRRHDDPELASVFKAWMHGDQGRFIPGGESGATVLRRYREALQGIADQHRGETVVVVSHGGVMSFVLPRLEEPAVRADLVARAFLPNCAVAEVEADGDGFRVLTWPGSRERGVV</sequence>
<dbReference type="EMBL" id="CP157483">
    <property type="protein sequence ID" value="XBO42573.1"/>
    <property type="molecule type" value="Genomic_DNA"/>
</dbReference>
<reference evidence="1" key="1">
    <citation type="submission" date="2024-05" db="EMBL/GenBank/DDBJ databases">
        <authorList>
            <person name="Kim S."/>
            <person name="Heo J."/>
            <person name="Choi H."/>
            <person name="Choi Y."/>
            <person name="Kwon S.-W."/>
            <person name="Kim Y."/>
        </authorList>
    </citation>
    <scope>NUCLEOTIDE SEQUENCE</scope>
    <source>
        <strain evidence="1">KACC 23699</strain>
    </source>
</reference>
<dbReference type="PANTHER" id="PTHR48100">
    <property type="entry name" value="BROAD-SPECIFICITY PHOSPHATASE YOR283W-RELATED"/>
    <property type="match status" value="1"/>
</dbReference>
<accession>A0AAU7JQP3</accession>
<organism evidence="1">
    <name type="scientific">Pedococcus sp. KACC 23699</name>
    <dbReference type="NCBI Taxonomy" id="3149228"/>
    <lineage>
        <taxon>Bacteria</taxon>
        <taxon>Bacillati</taxon>
        <taxon>Actinomycetota</taxon>
        <taxon>Actinomycetes</taxon>
        <taxon>Micrococcales</taxon>
        <taxon>Intrasporangiaceae</taxon>
        <taxon>Pedococcus</taxon>
    </lineage>
</organism>
<dbReference type="Pfam" id="PF00300">
    <property type="entry name" value="His_Phos_1"/>
    <property type="match status" value="1"/>
</dbReference>
<evidence type="ECO:0000313" key="1">
    <source>
        <dbReference type="EMBL" id="XBO42573.1"/>
    </source>
</evidence>
<protein>
    <submittedName>
        <fullName evidence="1">Histidine phosphatase family protein</fullName>
        <ecNumber evidence="1">3.1.3.-</ecNumber>
    </submittedName>
</protein>
<dbReference type="InterPro" id="IPR050275">
    <property type="entry name" value="PGM_Phosphatase"/>
</dbReference>
<dbReference type="RefSeq" id="WP_406829992.1">
    <property type="nucleotide sequence ID" value="NZ_CP157483.1"/>
</dbReference>
<dbReference type="SMART" id="SM00855">
    <property type="entry name" value="PGAM"/>
    <property type="match status" value="1"/>
</dbReference>
<dbReference type="CDD" id="cd07067">
    <property type="entry name" value="HP_PGM_like"/>
    <property type="match status" value="1"/>
</dbReference>